<dbReference type="EMBL" id="GGEC01010091">
    <property type="protein sequence ID" value="MBW90574.1"/>
    <property type="molecule type" value="Transcribed_RNA"/>
</dbReference>
<sequence>MIDFSFRSYACSGGGIKVSIKLNKILYLRQNSKLFGYMLMPRSIPNWVTKSYQKFSID</sequence>
<reference evidence="1" key="1">
    <citation type="submission" date="2018-02" db="EMBL/GenBank/DDBJ databases">
        <title>Rhizophora mucronata_Transcriptome.</title>
        <authorList>
            <person name="Meera S.P."/>
            <person name="Sreeshan A."/>
            <person name="Augustine A."/>
        </authorList>
    </citation>
    <scope>NUCLEOTIDE SEQUENCE</scope>
    <source>
        <tissue evidence="1">Leaf</tissue>
    </source>
</reference>
<organism evidence="1">
    <name type="scientific">Rhizophora mucronata</name>
    <name type="common">Asiatic mangrove</name>
    <dbReference type="NCBI Taxonomy" id="61149"/>
    <lineage>
        <taxon>Eukaryota</taxon>
        <taxon>Viridiplantae</taxon>
        <taxon>Streptophyta</taxon>
        <taxon>Embryophyta</taxon>
        <taxon>Tracheophyta</taxon>
        <taxon>Spermatophyta</taxon>
        <taxon>Magnoliopsida</taxon>
        <taxon>eudicotyledons</taxon>
        <taxon>Gunneridae</taxon>
        <taxon>Pentapetalae</taxon>
        <taxon>rosids</taxon>
        <taxon>fabids</taxon>
        <taxon>Malpighiales</taxon>
        <taxon>Rhizophoraceae</taxon>
        <taxon>Rhizophora</taxon>
    </lineage>
</organism>
<accession>A0A2P2JAR1</accession>
<proteinExistence type="predicted"/>
<protein>
    <submittedName>
        <fullName evidence="1">Uncharacterized protein</fullName>
    </submittedName>
</protein>
<evidence type="ECO:0000313" key="1">
    <source>
        <dbReference type="EMBL" id="MBW90574.1"/>
    </source>
</evidence>
<name>A0A2P2JAR1_RHIMU</name>
<dbReference type="AlphaFoldDB" id="A0A2P2JAR1"/>